<dbReference type="InterPro" id="IPR029058">
    <property type="entry name" value="AB_hydrolase_fold"/>
</dbReference>
<evidence type="ECO:0000313" key="3">
    <source>
        <dbReference type="Proteomes" id="UP000265520"/>
    </source>
</evidence>
<comment type="caution">
    <text evidence="2">The sequence shown here is derived from an EMBL/GenBank/DDBJ whole genome shotgun (WGS) entry which is preliminary data.</text>
</comment>
<dbReference type="Proteomes" id="UP000265520">
    <property type="component" value="Unassembled WGS sequence"/>
</dbReference>
<dbReference type="PANTHER" id="PTHR13136:SF11">
    <property type="entry name" value="TESTIS-EXPRESSED PROTEIN 30"/>
    <property type="match status" value="1"/>
</dbReference>
<feature type="region of interest" description="Disordered" evidence="1">
    <location>
        <begin position="1"/>
        <end position="22"/>
    </location>
</feature>
<dbReference type="SUPFAM" id="SSF53474">
    <property type="entry name" value="alpha/beta-Hydrolases"/>
    <property type="match status" value="1"/>
</dbReference>
<evidence type="ECO:0000256" key="1">
    <source>
        <dbReference type="SAM" id="MobiDB-lite"/>
    </source>
</evidence>
<sequence length="69" mass="7621">MDSSPASKRRRQSKDDEIEASAALPKQMSPVVIFAHGAGAPSSSDWMLRWKSMLKDTLHAADVVTFDYP</sequence>
<dbReference type="InterPro" id="IPR026555">
    <property type="entry name" value="NSL3/Tex30"/>
</dbReference>
<reference evidence="2 3" key="1">
    <citation type="journal article" date="2018" name="Front. Plant Sci.">
        <title>Red Clover (Trifolium pratense) and Zigzag Clover (T. medium) - A Picture of Genomic Similarities and Differences.</title>
        <authorList>
            <person name="Dluhosova J."/>
            <person name="Istvanek J."/>
            <person name="Nedelnik J."/>
            <person name="Repkova J."/>
        </authorList>
    </citation>
    <scope>NUCLEOTIDE SEQUENCE [LARGE SCALE GENOMIC DNA]</scope>
    <source>
        <strain evidence="3">cv. 10/8</strain>
        <tissue evidence="2">Leaf</tissue>
    </source>
</reference>
<protein>
    <submittedName>
        <fullName evidence="2">KAT8 regulatory NSL complex subunit 3-like</fullName>
    </submittedName>
</protein>
<dbReference type="AlphaFoldDB" id="A0A392PM69"/>
<dbReference type="PANTHER" id="PTHR13136">
    <property type="entry name" value="TESTIS DEVELOPMENT PROTEIN PRTD"/>
    <property type="match status" value="1"/>
</dbReference>
<feature type="non-terminal residue" evidence="2">
    <location>
        <position position="69"/>
    </location>
</feature>
<proteinExistence type="predicted"/>
<organism evidence="2 3">
    <name type="scientific">Trifolium medium</name>
    <dbReference type="NCBI Taxonomy" id="97028"/>
    <lineage>
        <taxon>Eukaryota</taxon>
        <taxon>Viridiplantae</taxon>
        <taxon>Streptophyta</taxon>
        <taxon>Embryophyta</taxon>
        <taxon>Tracheophyta</taxon>
        <taxon>Spermatophyta</taxon>
        <taxon>Magnoliopsida</taxon>
        <taxon>eudicotyledons</taxon>
        <taxon>Gunneridae</taxon>
        <taxon>Pentapetalae</taxon>
        <taxon>rosids</taxon>
        <taxon>fabids</taxon>
        <taxon>Fabales</taxon>
        <taxon>Fabaceae</taxon>
        <taxon>Papilionoideae</taxon>
        <taxon>50 kb inversion clade</taxon>
        <taxon>NPAAA clade</taxon>
        <taxon>Hologalegina</taxon>
        <taxon>IRL clade</taxon>
        <taxon>Trifolieae</taxon>
        <taxon>Trifolium</taxon>
    </lineage>
</organism>
<name>A0A392PM69_9FABA</name>
<dbReference type="EMBL" id="LXQA010084013">
    <property type="protein sequence ID" value="MCI12396.1"/>
    <property type="molecule type" value="Genomic_DNA"/>
</dbReference>
<keyword evidence="3" id="KW-1185">Reference proteome</keyword>
<evidence type="ECO:0000313" key="2">
    <source>
        <dbReference type="EMBL" id="MCI12396.1"/>
    </source>
</evidence>
<accession>A0A392PM69</accession>